<dbReference type="GO" id="GO:0004386">
    <property type="term" value="F:helicase activity"/>
    <property type="evidence" value="ECO:0007669"/>
    <property type="project" value="UniProtKB-KW"/>
</dbReference>
<proteinExistence type="predicted"/>
<name>A0A8S5SGQ8_9CAUD</name>
<protein>
    <submittedName>
        <fullName evidence="1">DNA REPAIR HELICASE RAD25, SSL2, PRE-INITIATION COMPLEX, RNA POLYMERASE.0A</fullName>
    </submittedName>
</protein>
<dbReference type="EMBL" id="BK032592">
    <property type="protein sequence ID" value="DAF50112.1"/>
    <property type="molecule type" value="Genomic_DNA"/>
</dbReference>
<evidence type="ECO:0000313" key="1">
    <source>
        <dbReference type="EMBL" id="DAF50112.1"/>
    </source>
</evidence>
<keyword evidence="1" id="KW-0347">Helicase</keyword>
<keyword evidence="1" id="KW-0547">Nucleotide-binding</keyword>
<keyword evidence="1" id="KW-0378">Hydrolase</keyword>
<reference evidence="1" key="1">
    <citation type="journal article" date="2021" name="Proc. Natl. Acad. Sci. U.S.A.">
        <title>A Catalog of Tens of Thousands of Viruses from Human Metagenomes Reveals Hidden Associations with Chronic Diseases.</title>
        <authorList>
            <person name="Tisza M.J."/>
            <person name="Buck C.B."/>
        </authorList>
    </citation>
    <scope>NUCLEOTIDE SEQUENCE</scope>
    <source>
        <strain evidence="1">CtzyE57</strain>
    </source>
</reference>
<organism evidence="1">
    <name type="scientific">Siphoviridae sp. ctzyE57</name>
    <dbReference type="NCBI Taxonomy" id="2827982"/>
    <lineage>
        <taxon>Viruses</taxon>
        <taxon>Duplodnaviria</taxon>
        <taxon>Heunggongvirae</taxon>
        <taxon>Uroviricota</taxon>
        <taxon>Caudoviricetes</taxon>
    </lineage>
</organism>
<sequence length="116" mass="13381">MYRPMKRAYIREELVAITGSYERAVILDQLLTWNYEMQDFNAFNAAELSDMTMLGLSVPDMEKHLEVLVNMGLVKSNVTSWRAAGLYQVDFQQLTRTLAVSGYALEGYRECDETHF</sequence>
<keyword evidence="1" id="KW-0067">ATP-binding</keyword>
<accession>A0A8S5SGQ8</accession>